<accession>A0A9W4SXB5</accession>
<dbReference type="AlphaFoldDB" id="A0A9W4SXB5"/>
<dbReference type="EMBL" id="CAMKVN010003199">
    <property type="protein sequence ID" value="CAI2184021.1"/>
    <property type="molecule type" value="Genomic_DNA"/>
</dbReference>
<evidence type="ECO:0000313" key="1">
    <source>
        <dbReference type="EMBL" id="CAI2184021.1"/>
    </source>
</evidence>
<keyword evidence="2" id="KW-1185">Reference proteome</keyword>
<sequence length="84" mass="9443">MEVGGLENLTNDPTSQRIDYLIELFVIDVNYEFNLGVQIGNQKIIGGTFHDKFHLVDSYNHSHFSRERSTVVSVDLSSGVKRSG</sequence>
<gene>
    <name evidence="1" type="ORF">FWILDA_LOCUS11372</name>
</gene>
<proteinExistence type="predicted"/>
<reference evidence="1" key="1">
    <citation type="submission" date="2022-08" db="EMBL/GenBank/DDBJ databases">
        <authorList>
            <person name="Kallberg Y."/>
            <person name="Tangrot J."/>
            <person name="Rosling A."/>
        </authorList>
    </citation>
    <scope>NUCLEOTIDE SEQUENCE</scope>
    <source>
        <strain evidence="1">Wild A</strain>
    </source>
</reference>
<protein>
    <submittedName>
        <fullName evidence="1">13042_t:CDS:1</fullName>
    </submittedName>
</protein>
<organism evidence="1 2">
    <name type="scientific">Funneliformis geosporum</name>
    <dbReference type="NCBI Taxonomy" id="1117311"/>
    <lineage>
        <taxon>Eukaryota</taxon>
        <taxon>Fungi</taxon>
        <taxon>Fungi incertae sedis</taxon>
        <taxon>Mucoromycota</taxon>
        <taxon>Glomeromycotina</taxon>
        <taxon>Glomeromycetes</taxon>
        <taxon>Glomerales</taxon>
        <taxon>Glomeraceae</taxon>
        <taxon>Funneliformis</taxon>
    </lineage>
</organism>
<comment type="caution">
    <text evidence="1">The sequence shown here is derived from an EMBL/GenBank/DDBJ whole genome shotgun (WGS) entry which is preliminary data.</text>
</comment>
<dbReference type="Proteomes" id="UP001153678">
    <property type="component" value="Unassembled WGS sequence"/>
</dbReference>
<evidence type="ECO:0000313" key="2">
    <source>
        <dbReference type="Proteomes" id="UP001153678"/>
    </source>
</evidence>
<name>A0A9W4SXB5_9GLOM</name>